<dbReference type="InterPro" id="IPR011006">
    <property type="entry name" value="CheY-like_superfamily"/>
</dbReference>
<proteinExistence type="predicted"/>
<evidence type="ECO:0000259" key="4">
    <source>
        <dbReference type="PROSITE" id="PS50110"/>
    </source>
</evidence>
<dbReference type="EMBL" id="CP047423">
    <property type="protein sequence ID" value="QPD02773.1"/>
    <property type="molecule type" value="Genomic_DNA"/>
</dbReference>
<evidence type="ECO:0000256" key="2">
    <source>
        <dbReference type="ARBA" id="ARBA00034247"/>
    </source>
</evidence>
<evidence type="ECO:0000256" key="3">
    <source>
        <dbReference type="PROSITE-ProRule" id="PRU00169"/>
    </source>
</evidence>
<name>A0A7S8FBG7_9BACT</name>
<dbReference type="CDD" id="cd01949">
    <property type="entry name" value="GGDEF"/>
    <property type="match status" value="1"/>
</dbReference>
<dbReference type="InterPro" id="IPR029787">
    <property type="entry name" value="Nucleotide_cyclase"/>
</dbReference>
<evidence type="ECO:0000259" key="5">
    <source>
        <dbReference type="PROSITE" id="PS50887"/>
    </source>
</evidence>
<keyword evidence="6" id="KW-0808">Transferase</keyword>
<accession>A0A7S8FBG7</accession>
<dbReference type="GO" id="GO:0005886">
    <property type="term" value="C:plasma membrane"/>
    <property type="evidence" value="ECO:0007669"/>
    <property type="project" value="TreeGrafter"/>
</dbReference>
<evidence type="ECO:0000313" key="7">
    <source>
        <dbReference type="Proteomes" id="UP000593737"/>
    </source>
</evidence>
<dbReference type="GO" id="GO:1902201">
    <property type="term" value="P:negative regulation of bacterial-type flagellum-dependent cell motility"/>
    <property type="evidence" value="ECO:0007669"/>
    <property type="project" value="TreeGrafter"/>
</dbReference>
<dbReference type="InterPro" id="IPR043128">
    <property type="entry name" value="Rev_trsase/Diguanyl_cyclase"/>
</dbReference>
<dbReference type="PANTHER" id="PTHR45138">
    <property type="entry name" value="REGULATORY COMPONENTS OF SENSORY TRANSDUCTION SYSTEM"/>
    <property type="match status" value="1"/>
</dbReference>
<keyword evidence="3" id="KW-0597">Phosphoprotein</keyword>
<feature type="modified residue" description="4-aspartylphosphate" evidence="3">
    <location>
        <position position="89"/>
    </location>
</feature>
<evidence type="ECO:0000256" key="1">
    <source>
        <dbReference type="ARBA" id="ARBA00012528"/>
    </source>
</evidence>
<dbReference type="InterPro" id="IPR050469">
    <property type="entry name" value="Diguanylate_Cyclase"/>
</dbReference>
<dbReference type="AlphaFoldDB" id="A0A7S8FBG7"/>
<dbReference type="SUPFAM" id="SSF55073">
    <property type="entry name" value="Nucleotide cyclase"/>
    <property type="match status" value="1"/>
</dbReference>
<dbReference type="FunFam" id="3.30.70.270:FF:000001">
    <property type="entry name" value="Diguanylate cyclase domain protein"/>
    <property type="match status" value="1"/>
</dbReference>
<dbReference type="Pfam" id="PF00990">
    <property type="entry name" value="GGDEF"/>
    <property type="match status" value="1"/>
</dbReference>
<dbReference type="EC" id="2.7.7.65" evidence="1"/>
<dbReference type="GO" id="GO:0043709">
    <property type="term" value="P:cell adhesion involved in single-species biofilm formation"/>
    <property type="evidence" value="ECO:0007669"/>
    <property type="project" value="TreeGrafter"/>
</dbReference>
<feature type="domain" description="Response regulatory" evidence="4">
    <location>
        <begin position="11"/>
        <end position="158"/>
    </location>
</feature>
<protein>
    <recommendedName>
        <fullName evidence="1">diguanylate cyclase</fullName>
        <ecNumber evidence="1">2.7.7.65</ecNumber>
    </recommendedName>
</protein>
<gene>
    <name evidence="6" type="ORF">Nkreftii_000547</name>
</gene>
<dbReference type="SUPFAM" id="SSF52172">
    <property type="entry name" value="CheY-like"/>
    <property type="match status" value="1"/>
</dbReference>
<organism evidence="6 7">
    <name type="scientific">Candidatus Nitrospira kreftii</name>
    <dbReference type="NCBI Taxonomy" id="2652173"/>
    <lineage>
        <taxon>Bacteria</taxon>
        <taxon>Pseudomonadati</taxon>
        <taxon>Nitrospirota</taxon>
        <taxon>Nitrospiria</taxon>
        <taxon>Nitrospirales</taxon>
        <taxon>Nitrospiraceae</taxon>
        <taxon>Nitrospira</taxon>
    </lineage>
</organism>
<dbReference type="Gene3D" id="3.30.70.270">
    <property type="match status" value="1"/>
</dbReference>
<dbReference type="Gene3D" id="3.40.50.2300">
    <property type="match status" value="1"/>
</dbReference>
<comment type="catalytic activity">
    <reaction evidence="2">
        <text>2 GTP = 3',3'-c-di-GMP + 2 diphosphate</text>
        <dbReference type="Rhea" id="RHEA:24898"/>
        <dbReference type="ChEBI" id="CHEBI:33019"/>
        <dbReference type="ChEBI" id="CHEBI:37565"/>
        <dbReference type="ChEBI" id="CHEBI:58805"/>
        <dbReference type="EC" id="2.7.7.65"/>
    </reaction>
</comment>
<dbReference type="SMART" id="SM00267">
    <property type="entry name" value="GGDEF"/>
    <property type="match status" value="1"/>
</dbReference>
<dbReference type="PROSITE" id="PS50887">
    <property type="entry name" value="GGDEF"/>
    <property type="match status" value="1"/>
</dbReference>
<feature type="domain" description="GGDEF" evidence="5">
    <location>
        <begin position="254"/>
        <end position="389"/>
    </location>
</feature>
<dbReference type="GO" id="GO:0052621">
    <property type="term" value="F:diguanylate cyclase activity"/>
    <property type="evidence" value="ECO:0007669"/>
    <property type="project" value="UniProtKB-EC"/>
</dbReference>
<evidence type="ECO:0000313" key="6">
    <source>
        <dbReference type="EMBL" id="QPD02773.1"/>
    </source>
</evidence>
<dbReference type="PROSITE" id="PS50110">
    <property type="entry name" value="RESPONSE_REGULATORY"/>
    <property type="match status" value="1"/>
</dbReference>
<dbReference type="NCBIfam" id="TIGR00254">
    <property type="entry name" value="GGDEF"/>
    <property type="match status" value="1"/>
</dbReference>
<dbReference type="PANTHER" id="PTHR45138:SF9">
    <property type="entry name" value="DIGUANYLATE CYCLASE DGCM-RELATED"/>
    <property type="match status" value="1"/>
</dbReference>
<reference evidence="6 7" key="1">
    <citation type="journal article" date="2020" name="ISME J.">
        <title>Enrichment and physiological characterization of a novel comammox Nitrospira indicates ammonium inhibition of complete nitrification.</title>
        <authorList>
            <person name="Sakoula D."/>
            <person name="Koch H."/>
            <person name="Frank J."/>
            <person name="Jetten M.S.M."/>
            <person name="van Kessel M.A.H.J."/>
            <person name="Lucker S."/>
        </authorList>
    </citation>
    <scope>NUCLEOTIDE SEQUENCE [LARGE SCALE GENOMIC DNA]</scope>
    <source>
        <strain evidence="6">Comreactor17</strain>
    </source>
</reference>
<dbReference type="InterPro" id="IPR001789">
    <property type="entry name" value="Sig_transdc_resp-reg_receiver"/>
</dbReference>
<sequence length="417" mass="46308">MNISNSHHNRRILVVDDNLSIHNDFRRIFHRESGPKDLAEAHVALFGESHSMDSHELFEVDCADQGRTALALVEAACKVGRAYAVAFVDMRMPPGWDGVETIEHLWKVDSTLQVVVCLAYSDQPWEEIRDRIGRTDQLSILQKPFNSIEVLQRATALCREWDLTNKAVGRLDKLSHLVDERTVELQHANRQLTETNGALMRTVADLEAAQAEILRQNGELERLASRDPLTGCLNRRAFYALFEKAFADSRDQGSELCCLMVDIDHFKRVNDQFGHAVGDQAIQAVAHCLHAGLRLADTVGRYGGEEFSLMFPRTTLAEASELAERLRIRIGAEAGTRVRVADGLVLTVSIGASAIMFGAQTPLELIDQADKALYAAKEGGRNCVMAMDLLVPGLSPAEQLELQVRRITPRASSSTTR</sequence>
<dbReference type="GO" id="GO:0000160">
    <property type="term" value="P:phosphorelay signal transduction system"/>
    <property type="evidence" value="ECO:0007669"/>
    <property type="project" value="InterPro"/>
</dbReference>
<dbReference type="InterPro" id="IPR000160">
    <property type="entry name" value="GGDEF_dom"/>
</dbReference>
<dbReference type="KEGG" id="nkf:Nkreftii_000547"/>
<dbReference type="Proteomes" id="UP000593737">
    <property type="component" value="Chromosome"/>
</dbReference>
<keyword evidence="6" id="KW-0548">Nucleotidyltransferase</keyword>